<keyword evidence="5" id="KW-0732">Signal</keyword>
<evidence type="ECO:0000256" key="3">
    <source>
        <dbReference type="ARBA" id="ARBA00022617"/>
    </source>
</evidence>
<evidence type="ECO:0000256" key="9">
    <source>
        <dbReference type="SAM" id="MobiDB-lite"/>
    </source>
</evidence>
<evidence type="ECO:0000313" key="11">
    <source>
        <dbReference type="EMBL" id="CAF9907967.1"/>
    </source>
</evidence>
<comment type="caution">
    <text evidence="11">The sequence shown here is derived from an EMBL/GenBank/DDBJ whole genome shotgun (WGS) entry which is preliminary data.</text>
</comment>
<dbReference type="InterPro" id="IPR009011">
    <property type="entry name" value="Man6P_isomerase_rcpt-bd_dom_sf"/>
</dbReference>
<dbReference type="OrthoDB" id="448954at2759"/>
<dbReference type="GO" id="GO:0005506">
    <property type="term" value="F:iron ion binding"/>
    <property type="evidence" value="ECO:0007669"/>
    <property type="project" value="InterPro"/>
</dbReference>
<dbReference type="PANTHER" id="PTHR24304">
    <property type="entry name" value="CYTOCHROME P450 FAMILY 7"/>
    <property type="match status" value="1"/>
</dbReference>
<evidence type="ECO:0000256" key="8">
    <source>
        <dbReference type="PIRSR" id="PIRSR602403-1"/>
    </source>
</evidence>
<dbReference type="GO" id="GO:0005737">
    <property type="term" value="C:cytoplasm"/>
    <property type="evidence" value="ECO:0007669"/>
    <property type="project" value="UniProtKB-ARBA"/>
</dbReference>
<evidence type="ECO:0000256" key="1">
    <source>
        <dbReference type="ARBA" id="ARBA00001971"/>
    </source>
</evidence>
<evidence type="ECO:0000256" key="5">
    <source>
        <dbReference type="ARBA" id="ARBA00022729"/>
    </source>
</evidence>
<feature type="compositionally biased region" description="Acidic residues" evidence="9">
    <location>
        <begin position="1013"/>
        <end position="1023"/>
    </location>
</feature>
<dbReference type="Proteomes" id="UP000664521">
    <property type="component" value="Unassembled WGS sequence"/>
</dbReference>
<dbReference type="GO" id="GO:0020037">
    <property type="term" value="F:heme binding"/>
    <property type="evidence" value="ECO:0007669"/>
    <property type="project" value="InterPro"/>
</dbReference>
<evidence type="ECO:0000259" key="10">
    <source>
        <dbReference type="PROSITE" id="PS51914"/>
    </source>
</evidence>
<sequence>MVVSSKHIICNSTIKEWQRLVDIPPNSSHLTYIPTFEWILKPSTDVQLIENYESGHAISFFRDSDATLSSAKLYFSDSREPYALTLAGEKLYVITAPEDISAIHKNTKSLSFDGFIQDLMATMTVQPATIAKLYHRPSVHEMSPIAQKANPKAKHLIDLTHDHYISQLSPGQHLDSLKDKFLDYMEKELDLGRLPIDAQAANSSGAHTVSLLRWCRDVMVKSNTNVFFGERLLQIDPDLPETFSTFDDNHWMILYKMPSLMARRVRLSQERIKADFRKYLSLPRHERPGETWLVRNMEDGMRSLDIDDGEIATQLMLVHWSLNANGYKLAFWILAYILHSPGLHQTIRTEIAPAFGTSPSDLNHILTQCPRLEAIYLEALRLMDSPGTARTVTADTTIGTKRLRTGSKLLVPYRQLHLDPRAFGPSASSFDPDRFRIDQAAARSPSFRPFGGGVTLCPGRFLARQEVLAFVATVLGRFEVGVVRFIGAEKGGLPRPETRNPPIGMMAPVEGQDIIIEYEVIFSDNYILDTDAQSRLTRDSTSSILKDTQSPSDDDSSNPPSDLSPNSPSENPSSDSAISPTPSSYHQMTLHSRPYLCAIPTISAPANSTNTTVDPTAEAAELARATDRGWELLKGMEGNCMYFISGWWSYSFCYNTAVKQFHSLPPGKGGAPIFPPTEDPATPSYVLGKYDPAQHHPQQQLGASSDPPPRSGSAKKGTSSSPTALGLRTAGSTRYLSQTLTSGTTCDLTSRARKIEVQFHCHPQSADRIGWIKEVSTCSYLMGIYTPRLCNDVAFLPARETKAHAILCKEIIPATASSSTSSSNSNPDQDQTQDPITDYESRKRAERARKLLSANPASSRPIVAGIEVGAMKHVGRSGQRLEPPAQIAPQNPSTDSNNNKVDLLARQESKEKGGRVYKLPDKNIKALGVEPRLVEEAVRELRQVAEGKAWRLEVYEGGMGGRELRGVVEPEGNGDAEGGGGEEVEFFIVAEGEGEYGDEGQGEDGEIGRARADEDENAAEDESEKGSEEVYKDEL</sequence>
<dbReference type="InterPro" id="IPR036396">
    <property type="entry name" value="Cyt_P450_sf"/>
</dbReference>
<dbReference type="InterPro" id="IPR002403">
    <property type="entry name" value="Cyt_P450_E_grp-IV"/>
</dbReference>
<dbReference type="AlphaFoldDB" id="A0A8H3EPR4"/>
<keyword evidence="3 8" id="KW-0349">Heme</keyword>
<feature type="region of interest" description="Disordered" evidence="9">
    <location>
        <begin position="816"/>
        <end position="854"/>
    </location>
</feature>
<feature type="compositionally biased region" description="Polar residues" evidence="9">
    <location>
        <begin position="888"/>
        <end position="899"/>
    </location>
</feature>
<evidence type="ECO:0000256" key="2">
    <source>
        <dbReference type="ARBA" id="ARBA00010617"/>
    </source>
</evidence>
<dbReference type="InterPro" id="IPR044865">
    <property type="entry name" value="MRH_dom"/>
</dbReference>
<protein>
    <recommendedName>
        <fullName evidence="10">MRH domain-containing protein</fullName>
    </recommendedName>
</protein>
<keyword evidence="4 8" id="KW-0479">Metal-binding</keyword>
<keyword evidence="12" id="KW-1185">Reference proteome</keyword>
<dbReference type="InterPro" id="IPR012913">
    <property type="entry name" value="OS9-like_dom"/>
</dbReference>
<comment type="cofactor">
    <cofactor evidence="1 8">
        <name>heme</name>
        <dbReference type="ChEBI" id="CHEBI:30413"/>
    </cofactor>
</comment>
<keyword evidence="6 8" id="KW-0408">Iron</keyword>
<dbReference type="PRINTS" id="PR00465">
    <property type="entry name" value="EP450IV"/>
</dbReference>
<dbReference type="Pfam" id="PF00067">
    <property type="entry name" value="p450"/>
    <property type="match status" value="1"/>
</dbReference>
<dbReference type="GO" id="GO:0016705">
    <property type="term" value="F:oxidoreductase activity, acting on paired donors, with incorporation or reduction of molecular oxygen"/>
    <property type="evidence" value="ECO:0007669"/>
    <property type="project" value="InterPro"/>
</dbReference>
<reference evidence="11" key="1">
    <citation type="submission" date="2021-03" db="EMBL/GenBank/DDBJ databases">
        <authorList>
            <person name="Tagirdzhanova G."/>
        </authorList>
    </citation>
    <scope>NUCLEOTIDE SEQUENCE</scope>
</reference>
<dbReference type="CDD" id="cd11040">
    <property type="entry name" value="CYP7_CYP8-like"/>
    <property type="match status" value="1"/>
</dbReference>
<dbReference type="GO" id="GO:0012505">
    <property type="term" value="C:endomembrane system"/>
    <property type="evidence" value="ECO:0007669"/>
    <property type="project" value="UniProtKB-ARBA"/>
</dbReference>
<dbReference type="InterPro" id="IPR017972">
    <property type="entry name" value="Cyt_P450_CS"/>
</dbReference>
<accession>A0A8H3EPR4</accession>
<evidence type="ECO:0000256" key="7">
    <source>
        <dbReference type="ARBA" id="ARBA00023157"/>
    </source>
</evidence>
<feature type="compositionally biased region" description="Low complexity" evidence="9">
    <location>
        <begin position="816"/>
        <end position="838"/>
    </location>
</feature>
<dbReference type="GO" id="GO:0008395">
    <property type="term" value="F:steroid hydroxylase activity"/>
    <property type="evidence" value="ECO:0007669"/>
    <property type="project" value="TreeGrafter"/>
</dbReference>
<feature type="compositionally biased region" description="Acidic residues" evidence="9">
    <location>
        <begin position="992"/>
        <end position="1005"/>
    </location>
</feature>
<feature type="region of interest" description="Disordered" evidence="9">
    <location>
        <begin position="537"/>
        <end position="584"/>
    </location>
</feature>
<dbReference type="EMBL" id="CAJPDS010000006">
    <property type="protein sequence ID" value="CAF9907967.1"/>
    <property type="molecule type" value="Genomic_DNA"/>
</dbReference>
<keyword evidence="7" id="KW-1015">Disulfide bond</keyword>
<comment type="similarity">
    <text evidence="2">Belongs to the cytochrome P450 family.</text>
</comment>
<dbReference type="Pfam" id="PF07915">
    <property type="entry name" value="PRKCSH"/>
    <property type="match status" value="1"/>
</dbReference>
<feature type="binding site" description="axial binding residue" evidence="8">
    <location>
        <position position="457"/>
    </location>
    <ligand>
        <name>heme</name>
        <dbReference type="ChEBI" id="CHEBI:30413"/>
    </ligand>
    <ligandPart>
        <name>Fe</name>
        <dbReference type="ChEBI" id="CHEBI:18248"/>
    </ligandPart>
</feature>
<dbReference type="SUPFAM" id="SSF48264">
    <property type="entry name" value="Cytochrome P450"/>
    <property type="match status" value="1"/>
</dbReference>
<feature type="compositionally biased region" description="Basic and acidic residues" evidence="9">
    <location>
        <begin position="1024"/>
        <end position="1035"/>
    </location>
</feature>
<dbReference type="InterPro" id="IPR001128">
    <property type="entry name" value="Cyt_P450"/>
</dbReference>
<feature type="compositionally biased region" description="Polar residues" evidence="9">
    <location>
        <begin position="537"/>
        <end position="549"/>
    </location>
</feature>
<dbReference type="Gene3D" id="1.10.630.10">
    <property type="entry name" value="Cytochrome P450"/>
    <property type="match status" value="1"/>
</dbReference>
<feature type="region of interest" description="Disordered" evidence="9">
    <location>
        <begin position="875"/>
        <end position="899"/>
    </location>
</feature>
<proteinExistence type="inferred from homology"/>
<dbReference type="PANTHER" id="PTHR24304:SF2">
    <property type="entry name" value="24-HYDROXYCHOLESTEROL 7-ALPHA-HYDROXYLASE"/>
    <property type="match status" value="1"/>
</dbReference>
<dbReference type="PROSITE" id="PS00086">
    <property type="entry name" value="CYTOCHROME_P450"/>
    <property type="match status" value="1"/>
</dbReference>
<evidence type="ECO:0000256" key="6">
    <source>
        <dbReference type="ARBA" id="ARBA00023004"/>
    </source>
</evidence>
<feature type="compositionally biased region" description="Low complexity" evidence="9">
    <location>
        <begin position="557"/>
        <end position="584"/>
    </location>
</feature>
<evidence type="ECO:0000313" key="12">
    <source>
        <dbReference type="Proteomes" id="UP000664521"/>
    </source>
</evidence>
<dbReference type="SUPFAM" id="SSF50911">
    <property type="entry name" value="Mannose 6-phosphate receptor domain"/>
    <property type="match status" value="1"/>
</dbReference>
<organism evidence="11 12">
    <name type="scientific">Heterodermia speciosa</name>
    <dbReference type="NCBI Taxonomy" id="116794"/>
    <lineage>
        <taxon>Eukaryota</taxon>
        <taxon>Fungi</taxon>
        <taxon>Dikarya</taxon>
        <taxon>Ascomycota</taxon>
        <taxon>Pezizomycotina</taxon>
        <taxon>Lecanoromycetes</taxon>
        <taxon>OSLEUM clade</taxon>
        <taxon>Lecanoromycetidae</taxon>
        <taxon>Caliciales</taxon>
        <taxon>Physciaceae</taxon>
        <taxon>Heterodermia</taxon>
    </lineage>
</organism>
<dbReference type="InterPro" id="IPR050529">
    <property type="entry name" value="CYP450_sterol_14alpha_dmase"/>
</dbReference>
<dbReference type="Gene3D" id="2.70.130.10">
    <property type="entry name" value="Mannose-6-phosphate receptor binding domain"/>
    <property type="match status" value="1"/>
</dbReference>
<name>A0A8H3EPR4_9LECA</name>
<feature type="region of interest" description="Disordered" evidence="9">
    <location>
        <begin position="992"/>
        <end position="1035"/>
    </location>
</feature>
<gene>
    <name evidence="11" type="ORF">HETSPECPRED_007951</name>
</gene>
<evidence type="ECO:0000256" key="4">
    <source>
        <dbReference type="ARBA" id="ARBA00022723"/>
    </source>
</evidence>
<dbReference type="PROSITE" id="PS51914">
    <property type="entry name" value="MRH"/>
    <property type="match status" value="1"/>
</dbReference>
<feature type="domain" description="MRH" evidence="10">
    <location>
        <begin position="638"/>
        <end position="792"/>
    </location>
</feature>
<feature type="region of interest" description="Disordered" evidence="9">
    <location>
        <begin position="684"/>
        <end position="726"/>
    </location>
</feature>